<accession>A0A7Y0MZE4</accession>
<evidence type="ECO:0000313" key="1">
    <source>
        <dbReference type="EMBL" id="NMR75702.1"/>
    </source>
</evidence>
<gene>
    <name evidence="1" type="ORF">HKB35_18975</name>
</gene>
<reference evidence="1 2" key="1">
    <citation type="submission" date="2020-04" db="EMBL/GenBank/DDBJ databases">
        <title>Whole-genome sequencing of Vibrio spp. from China reveals different genetic environments of blaCTX-M-14 among diverse lineages.</title>
        <authorList>
            <person name="Zheng Z."/>
            <person name="Ye L."/>
            <person name="Chen S."/>
        </authorList>
    </citation>
    <scope>NUCLEOTIDE SEQUENCE [LARGE SCALE GENOMIC DNA]</scope>
    <source>
        <strain evidence="1 2">Vb1636</strain>
    </source>
</reference>
<dbReference type="RefSeq" id="WP_169628958.1">
    <property type="nucleotide sequence ID" value="NZ_CP071058.1"/>
</dbReference>
<dbReference type="EMBL" id="JABCMA010000027">
    <property type="protein sequence ID" value="NMR75702.1"/>
    <property type="molecule type" value="Genomic_DNA"/>
</dbReference>
<evidence type="ECO:0000313" key="2">
    <source>
        <dbReference type="Proteomes" id="UP000565155"/>
    </source>
</evidence>
<dbReference type="GeneID" id="75167729"/>
<dbReference type="AlphaFoldDB" id="A0A7Y0MZE4"/>
<organism evidence="1 2">
    <name type="scientific">Vibrio alginolyticus</name>
    <dbReference type="NCBI Taxonomy" id="663"/>
    <lineage>
        <taxon>Bacteria</taxon>
        <taxon>Pseudomonadati</taxon>
        <taxon>Pseudomonadota</taxon>
        <taxon>Gammaproteobacteria</taxon>
        <taxon>Vibrionales</taxon>
        <taxon>Vibrionaceae</taxon>
        <taxon>Vibrio</taxon>
    </lineage>
</organism>
<proteinExistence type="predicted"/>
<dbReference type="Proteomes" id="UP000565155">
    <property type="component" value="Unassembled WGS sequence"/>
</dbReference>
<name>A0A7Y0MZE4_VIBAL</name>
<comment type="caution">
    <text evidence="1">The sequence shown here is derived from an EMBL/GenBank/DDBJ whole genome shotgun (WGS) entry which is preliminary data.</text>
</comment>
<protein>
    <submittedName>
        <fullName evidence="1">Uncharacterized protein</fullName>
    </submittedName>
</protein>
<sequence>MRQRFQQLGKDNPMSNIDKITQEMEAEVKRSKGGVFWRLMLVWMKEVNKQIQNKPNTDEELAEA</sequence>